<evidence type="ECO:0000313" key="1">
    <source>
        <dbReference type="EMBL" id="CCQ46513.1"/>
    </source>
</evidence>
<accession>A0A024H3F3</accession>
<name>A0A024H3F3_9MICC</name>
<organism evidence="1 2">
    <name type="scientific">Pseudarthrobacter siccitolerans</name>
    <dbReference type="NCBI Taxonomy" id="861266"/>
    <lineage>
        <taxon>Bacteria</taxon>
        <taxon>Bacillati</taxon>
        <taxon>Actinomycetota</taxon>
        <taxon>Actinomycetes</taxon>
        <taxon>Micrococcales</taxon>
        <taxon>Micrococcaceae</taxon>
        <taxon>Pseudarthrobacter</taxon>
    </lineage>
</organism>
<sequence>MKPIILLDIDGVLNPTVRRGGGDSPDPQLSDGKVALVRRLATKGRIAWVSTSPGDVVAGLEEQLQLEVEPLRVTLAMKDSDVDTPTPKLRSVARWLDRMDAAGEADWDAVVWIDDVLGPDVHEWAHNYAKPVLLEKPSPDQGLTEAHVVAVQVFIDAQAGPEVRPHGLT</sequence>
<protein>
    <submittedName>
        <fullName evidence="1">Uncharacterized protein</fullName>
    </submittedName>
</protein>
<gene>
    <name evidence="1" type="ORF">ARTSIC4J27_2476</name>
</gene>
<dbReference type="InterPro" id="IPR036412">
    <property type="entry name" value="HAD-like_sf"/>
</dbReference>
<dbReference type="SUPFAM" id="SSF56784">
    <property type="entry name" value="HAD-like"/>
    <property type="match status" value="1"/>
</dbReference>
<dbReference type="RefSeq" id="WP_050055411.1">
    <property type="nucleotide sequence ID" value="NZ_CAQI01000044.1"/>
</dbReference>
<reference evidence="2" key="1">
    <citation type="journal article" date="2014" name="Genome Announc.">
        <title>Genome Sequence of Arthrobacter siccitolerans 4J27, a Xeroprotectant-Producing Desiccation-Tolerant Microorganism.</title>
        <authorList>
            <person name="Manzanera M."/>
            <person name="Santa-Cruz-Calvo L."/>
            <person name="Vilchez J.I."/>
            <person name="Garcia-Fontana C."/>
            <person name="Silva-Castro G.A."/>
            <person name="Calvo C."/>
            <person name="Gonzalez-Lopez J."/>
        </authorList>
    </citation>
    <scope>NUCLEOTIDE SEQUENCE [LARGE SCALE GENOMIC DNA]</scope>
    <source>
        <strain evidence="2">4J27</strain>
    </source>
</reference>
<dbReference type="STRING" id="861266.ARTSIC4J27_2476"/>
<comment type="caution">
    <text evidence="1">The sequence shown here is derived from an EMBL/GenBank/DDBJ whole genome shotgun (WGS) entry which is preliminary data.</text>
</comment>
<dbReference type="Proteomes" id="UP000035722">
    <property type="component" value="Unassembled WGS sequence"/>
</dbReference>
<dbReference type="Pfam" id="PF18143">
    <property type="entry name" value="HAD_SAK_2"/>
    <property type="match status" value="1"/>
</dbReference>
<evidence type="ECO:0000313" key="2">
    <source>
        <dbReference type="Proteomes" id="UP000035722"/>
    </source>
</evidence>
<dbReference type="OrthoDB" id="5124141at2"/>
<dbReference type="AlphaFoldDB" id="A0A024H3F3"/>
<dbReference type="EMBL" id="CAQI01000044">
    <property type="protein sequence ID" value="CCQ46513.1"/>
    <property type="molecule type" value="Genomic_DNA"/>
</dbReference>
<proteinExistence type="predicted"/>
<keyword evidence="2" id="KW-1185">Reference proteome</keyword>